<reference evidence="2" key="2">
    <citation type="journal article" date="2015" name="Data Brief">
        <title>Shoot transcriptome of the giant reed, Arundo donax.</title>
        <authorList>
            <person name="Barrero R.A."/>
            <person name="Guerrero F.D."/>
            <person name="Moolhuijzen P."/>
            <person name="Goolsby J.A."/>
            <person name="Tidwell J."/>
            <person name="Bellgard S.E."/>
            <person name="Bellgard M.I."/>
        </authorList>
    </citation>
    <scope>NUCLEOTIDE SEQUENCE</scope>
    <source>
        <tissue evidence="2">Shoot tissue taken approximately 20 cm above the soil surface</tissue>
    </source>
</reference>
<proteinExistence type="predicted"/>
<reference evidence="2" key="1">
    <citation type="submission" date="2014-09" db="EMBL/GenBank/DDBJ databases">
        <authorList>
            <person name="Magalhaes I.L.F."/>
            <person name="Oliveira U."/>
            <person name="Santos F.R."/>
            <person name="Vidigal T.H.D.A."/>
            <person name="Brescovit A.D."/>
            <person name="Santos A.J."/>
        </authorList>
    </citation>
    <scope>NUCLEOTIDE SEQUENCE</scope>
    <source>
        <tissue evidence="2">Shoot tissue taken approximately 20 cm above the soil surface</tissue>
    </source>
</reference>
<protein>
    <submittedName>
        <fullName evidence="2">Uncharacterized protein</fullName>
    </submittedName>
</protein>
<feature type="region of interest" description="Disordered" evidence="1">
    <location>
        <begin position="1"/>
        <end position="28"/>
    </location>
</feature>
<name>A0A0A9HNL7_ARUDO</name>
<organism evidence="2">
    <name type="scientific">Arundo donax</name>
    <name type="common">Giant reed</name>
    <name type="synonym">Donax arundinaceus</name>
    <dbReference type="NCBI Taxonomy" id="35708"/>
    <lineage>
        <taxon>Eukaryota</taxon>
        <taxon>Viridiplantae</taxon>
        <taxon>Streptophyta</taxon>
        <taxon>Embryophyta</taxon>
        <taxon>Tracheophyta</taxon>
        <taxon>Spermatophyta</taxon>
        <taxon>Magnoliopsida</taxon>
        <taxon>Liliopsida</taxon>
        <taxon>Poales</taxon>
        <taxon>Poaceae</taxon>
        <taxon>PACMAD clade</taxon>
        <taxon>Arundinoideae</taxon>
        <taxon>Arundineae</taxon>
        <taxon>Arundo</taxon>
    </lineage>
</organism>
<dbReference type="EMBL" id="GBRH01161415">
    <property type="protein sequence ID" value="JAE36481.1"/>
    <property type="molecule type" value="Transcribed_RNA"/>
</dbReference>
<accession>A0A0A9HNL7</accession>
<dbReference type="AlphaFoldDB" id="A0A0A9HNL7"/>
<sequence>MSLRHQIRSPACPRQPWLPVSSSPNHAPISSPSIQLVSTQTVINAYHASVLLSLNKSWLHIKPHALSCNTVPCMCVHASIFLQS</sequence>
<evidence type="ECO:0000313" key="2">
    <source>
        <dbReference type="EMBL" id="JAE36481.1"/>
    </source>
</evidence>
<evidence type="ECO:0000256" key="1">
    <source>
        <dbReference type="SAM" id="MobiDB-lite"/>
    </source>
</evidence>